<dbReference type="InterPro" id="IPR008979">
    <property type="entry name" value="Galactose-bd-like_sf"/>
</dbReference>
<name>A0ABR2JPI4_9EUKA</name>
<organism evidence="2 3">
    <name type="scientific">Tritrichomonas musculus</name>
    <dbReference type="NCBI Taxonomy" id="1915356"/>
    <lineage>
        <taxon>Eukaryota</taxon>
        <taxon>Metamonada</taxon>
        <taxon>Parabasalia</taxon>
        <taxon>Tritrichomonadida</taxon>
        <taxon>Tritrichomonadidae</taxon>
        <taxon>Tritrichomonas</taxon>
    </lineage>
</organism>
<reference evidence="2 3" key="1">
    <citation type="submission" date="2024-04" db="EMBL/GenBank/DDBJ databases">
        <title>Tritrichomonas musculus Genome.</title>
        <authorList>
            <person name="Alves-Ferreira E."/>
            <person name="Grigg M."/>
            <person name="Lorenzi H."/>
            <person name="Galac M."/>
        </authorList>
    </citation>
    <scope>NUCLEOTIDE SEQUENCE [LARGE SCALE GENOMIC DNA]</scope>
    <source>
        <strain evidence="2 3">EAF2021</strain>
    </source>
</reference>
<dbReference type="EMBL" id="JAPFFF010000010">
    <property type="protein sequence ID" value="KAK8880688.1"/>
    <property type="molecule type" value="Genomic_DNA"/>
</dbReference>
<dbReference type="SUPFAM" id="SSF49785">
    <property type="entry name" value="Galactose-binding domain-like"/>
    <property type="match status" value="1"/>
</dbReference>
<feature type="domain" description="F5/8 type C" evidence="1">
    <location>
        <begin position="291"/>
        <end position="415"/>
    </location>
</feature>
<evidence type="ECO:0000313" key="2">
    <source>
        <dbReference type="EMBL" id="KAK8880688.1"/>
    </source>
</evidence>
<sequence length="431" mass="50528">MRLKTSSIAGIPFQSYDDFTFIVNGAKFKTTRIVSDLLSQKICMLHQFDPTFDEITIDTNEKGDFSQFLKLINFKVNNIPESELPFISEVIEKLGANTIEIQEEERIILTNDNVFDLLKIHEKSPNFFSRKYQNEVDFVSSHFYELYNSKNEELKEISKTTLDIILQNSKLQIESEDQLLTFLNDLNRKDSSYPNMYEHVNFSNVTSDAIKEFLVVFNAEKMTRDTWNKISIRLSQEVIPTQKRSKRKVKKNTSNESEAIEVKFEGKDELNGILNLLRKRFNEYVFAKVNISSSSMYLNDVEYSALNVIDYDDANKEFCSKDMKNSWLRFDFKDRQIKVTAYTIRSFFGEENDEHPKSWVIEGSNDNNDWEEVDVQSNCGFLNGENKIHTFLIKESNQKPFKFIRMRLTSENWSNTNCLDINCIDFYGKLF</sequence>
<proteinExistence type="predicted"/>
<comment type="caution">
    <text evidence="2">The sequence shown here is derived from an EMBL/GenBank/DDBJ whole genome shotgun (WGS) entry which is preliminary data.</text>
</comment>
<dbReference type="Gene3D" id="2.60.120.260">
    <property type="entry name" value="Galactose-binding domain-like"/>
    <property type="match status" value="1"/>
</dbReference>
<evidence type="ECO:0000313" key="3">
    <source>
        <dbReference type="Proteomes" id="UP001470230"/>
    </source>
</evidence>
<evidence type="ECO:0000259" key="1">
    <source>
        <dbReference type="Pfam" id="PF00754"/>
    </source>
</evidence>
<keyword evidence="3" id="KW-1185">Reference proteome</keyword>
<accession>A0ABR2JPI4</accession>
<dbReference type="InterPro" id="IPR000421">
    <property type="entry name" value="FA58C"/>
</dbReference>
<dbReference type="Pfam" id="PF00754">
    <property type="entry name" value="F5_F8_type_C"/>
    <property type="match status" value="1"/>
</dbReference>
<gene>
    <name evidence="2" type="ORF">M9Y10_003372</name>
</gene>
<dbReference type="Proteomes" id="UP001470230">
    <property type="component" value="Unassembled WGS sequence"/>
</dbReference>
<protein>
    <recommendedName>
        <fullName evidence="1">F5/8 type C domain-containing protein</fullName>
    </recommendedName>
</protein>